<name>A0A4S4LZJ8_9AGAM</name>
<dbReference type="PIRSF" id="PIRSF005211">
    <property type="entry name" value="Ab_hydro_YheT"/>
    <property type="match status" value="1"/>
</dbReference>
<dbReference type="Proteomes" id="UP000310158">
    <property type="component" value="Unassembled WGS sequence"/>
</dbReference>
<organism evidence="4 5">
    <name type="scientific">Bondarzewia mesenterica</name>
    <dbReference type="NCBI Taxonomy" id="1095465"/>
    <lineage>
        <taxon>Eukaryota</taxon>
        <taxon>Fungi</taxon>
        <taxon>Dikarya</taxon>
        <taxon>Basidiomycota</taxon>
        <taxon>Agaricomycotina</taxon>
        <taxon>Agaricomycetes</taxon>
        <taxon>Russulales</taxon>
        <taxon>Bondarzewiaceae</taxon>
        <taxon>Bondarzewia</taxon>
    </lineage>
</organism>
<dbReference type="InterPro" id="IPR012020">
    <property type="entry name" value="ABHD4"/>
</dbReference>
<dbReference type="PANTHER" id="PTHR10794">
    <property type="entry name" value="ABHYDROLASE DOMAIN-CONTAINING PROTEIN"/>
    <property type="match status" value="1"/>
</dbReference>
<accession>A0A4S4LZJ8</accession>
<evidence type="ECO:0000256" key="2">
    <source>
        <dbReference type="PIRSR" id="PIRSR005211-1"/>
    </source>
</evidence>
<feature type="active site" description="Charge relay system" evidence="2">
    <location>
        <position position="341"/>
    </location>
</feature>
<dbReference type="InterPro" id="IPR029058">
    <property type="entry name" value="AB_hydrolase_fold"/>
</dbReference>
<sequence length="449" mass="49350">MGSVLSLRSCTPREYWASTLQYVRAKKQGNPGEVETTSFRAFVETRCPSLLEEFHPAWWLFNGHLQTAYAAVGNFLNVDKVVYDRKLLRLKDGGTIGLDFTPPIAERILDEETPIVVVLHGLTGGSHESYVRAILNPAVTPKEEGGIGYRGVVVNFRGCAGVQLTTPYLYSAGHTDDIRQALMYLSHLYPKAPLLGVGFSLGAGILTKYLAQEGEHSRLTSGCAFGCPWDLSANNDILENGLIQRNVYSKGMGQNLQRLVIKHLDTISKFPDSTLARVVPDLVSKKHPTILEFDSLVTCVAGGAYAPFPFPDAYSYYRWGSSHKALKDIRVPFLAVNAGDDPIVQALPLDAGDNGWVAMVVTPGGGHLGWFESVGYMSTEVQRWIRKPVLEWLRSCAEDLIADTSKRRQLKEVDGFLVEEGQEHLGCREIEGGGKVVGAERQEGLIQGL</sequence>
<feature type="active site" description="Charge relay system" evidence="2">
    <location>
        <position position="367"/>
    </location>
</feature>
<dbReference type="GO" id="GO:0047372">
    <property type="term" value="F:monoacylglycerol lipase activity"/>
    <property type="evidence" value="ECO:0007669"/>
    <property type="project" value="TreeGrafter"/>
</dbReference>
<keyword evidence="5" id="KW-1185">Reference proteome</keyword>
<evidence type="ECO:0000256" key="1">
    <source>
        <dbReference type="ARBA" id="ARBA00010884"/>
    </source>
</evidence>
<dbReference type="InterPro" id="IPR050960">
    <property type="entry name" value="AB_hydrolase_4_sf"/>
</dbReference>
<comment type="caution">
    <text evidence="4">The sequence shown here is derived from an EMBL/GenBank/DDBJ whole genome shotgun (WGS) entry which is preliminary data.</text>
</comment>
<dbReference type="PANTHER" id="PTHR10794:SF63">
    <property type="entry name" value="ALPHA_BETA HYDROLASE 1, ISOFORM A"/>
    <property type="match status" value="1"/>
</dbReference>
<reference evidence="4 5" key="1">
    <citation type="submission" date="2019-02" db="EMBL/GenBank/DDBJ databases">
        <title>Genome sequencing of the rare red list fungi Bondarzewia mesenterica.</title>
        <authorList>
            <person name="Buettner E."/>
            <person name="Kellner H."/>
        </authorList>
    </citation>
    <scope>NUCLEOTIDE SEQUENCE [LARGE SCALE GENOMIC DNA]</scope>
    <source>
        <strain evidence="4 5">DSM 108281</strain>
    </source>
</reference>
<feature type="active site" description="Charge relay system" evidence="2">
    <location>
        <position position="200"/>
    </location>
</feature>
<dbReference type="EMBL" id="SGPL01000085">
    <property type="protein sequence ID" value="THH18139.1"/>
    <property type="molecule type" value="Genomic_DNA"/>
</dbReference>
<dbReference type="AlphaFoldDB" id="A0A4S4LZJ8"/>
<proteinExistence type="inferred from homology"/>
<dbReference type="InterPro" id="IPR000073">
    <property type="entry name" value="AB_hydrolase_1"/>
</dbReference>
<protein>
    <recommendedName>
        <fullName evidence="3">AB hydrolase-1 domain-containing protein</fullName>
    </recommendedName>
</protein>
<dbReference type="GO" id="GO:0051792">
    <property type="term" value="P:medium-chain fatty acid biosynthetic process"/>
    <property type="evidence" value="ECO:0007669"/>
    <property type="project" value="TreeGrafter"/>
</dbReference>
<feature type="domain" description="AB hydrolase-1" evidence="3">
    <location>
        <begin position="114"/>
        <end position="372"/>
    </location>
</feature>
<dbReference type="Pfam" id="PF00561">
    <property type="entry name" value="Abhydrolase_1"/>
    <property type="match status" value="1"/>
</dbReference>
<evidence type="ECO:0000313" key="5">
    <source>
        <dbReference type="Proteomes" id="UP000310158"/>
    </source>
</evidence>
<dbReference type="Gene3D" id="3.40.50.1820">
    <property type="entry name" value="alpha/beta hydrolase"/>
    <property type="match status" value="1"/>
</dbReference>
<comment type="similarity">
    <text evidence="1">Belongs to the AB hydrolase superfamily. AB hydrolase 4 family.</text>
</comment>
<evidence type="ECO:0000313" key="4">
    <source>
        <dbReference type="EMBL" id="THH18139.1"/>
    </source>
</evidence>
<dbReference type="GO" id="GO:0008126">
    <property type="term" value="F:acetylesterase activity"/>
    <property type="evidence" value="ECO:0007669"/>
    <property type="project" value="TreeGrafter"/>
</dbReference>
<dbReference type="OrthoDB" id="5954035at2759"/>
<evidence type="ECO:0000259" key="3">
    <source>
        <dbReference type="Pfam" id="PF00561"/>
    </source>
</evidence>
<gene>
    <name evidence="4" type="ORF">EW146_g2777</name>
</gene>
<dbReference type="SUPFAM" id="SSF53474">
    <property type="entry name" value="alpha/beta-Hydrolases"/>
    <property type="match status" value="1"/>
</dbReference>
<dbReference type="GO" id="GO:0051793">
    <property type="term" value="P:medium-chain fatty acid catabolic process"/>
    <property type="evidence" value="ECO:0007669"/>
    <property type="project" value="TreeGrafter"/>
</dbReference>